<proteinExistence type="predicted"/>
<accession>A0AAD7GKJ1</accession>
<comment type="caution">
    <text evidence="2">The sequence shown here is derived from an EMBL/GenBank/DDBJ whole genome shotgun (WGS) entry which is preliminary data.</text>
</comment>
<organism evidence="2 3">
    <name type="scientific">Mycena rosella</name>
    <name type="common">Pink bonnet</name>
    <name type="synonym">Agaricus rosellus</name>
    <dbReference type="NCBI Taxonomy" id="1033263"/>
    <lineage>
        <taxon>Eukaryota</taxon>
        <taxon>Fungi</taxon>
        <taxon>Dikarya</taxon>
        <taxon>Basidiomycota</taxon>
        <taxon>Agaricomycotina</taxon>
        <taxon>Agaricomycetes</taxon>
        <taxon>Agaricomycetidae</taxon>
        <taxon>Agaricales</taxon>
        <taxon>Marasmiineae</taxon>
        <taxon>Mycenaceae</taxon>
        <taxon>Mycena</taxon>
    </lineage>
</organism>
<sequence length="66" mass="7140">MIQPKRQHDSRSRSPPPGNAPYAPDDRRATLTPYREPYTTTRAFAGAPGRAACGAVARCLPSGCRL</sequence>
<evidence type="ECO:0000313" key="3">
    <source>
        <dbReference type="Proteomes" id="UP001221757"/>
    </source>
</evidence>
<dbReference type="AlphaFoldDB" id="A0AAD7GKJ1"/>
<feature type="region of interest" description="Disordered" evidence="1">
    <location>
        <begin position="1"/>
        <end position="33"/>
    </location>
</feature>
<evidence type="ECO:0000256" key="1">
    <source>
        <dbReference type="SAM" id="MobiDB-lite"/>
    </source>
</evidence>
<evidence type="ECO:0000313" key="2">
    <source>
        <dbReference type="EMBL" id="KAJ7699020.1"/>
    </source>
</evidence>
<feature type="compositionally biased region" description="Basic and acidic residues" evidence="1">
    <location>
        <begin position="1"/>
        <end position="12"/>
    </location>
</feature>
<reference evidence="2" key="1">
    <citation type="submission" date="2023-03" db="EMBL/GenBank/DDBJ databases">
        <title>Massive genome expansion in bonnet fungi (Mycena s.s.) driven by repeated elements and novel gene families across ecological guilds.</title>
        <authorList>
            <consortium name="Lawrence Berkeley National Laboratory"/>
            <person name="Harder C.B."/>
            <person name="Miyauchi S."/>
            <person name="Viragh M."/>
            <person name="Kuo A."/>
            <person name="Thoen E."/>
            <person name="Andreopoulos B."/>
            <person name="Lu D."/>
            <person name="Skrede I."/>
            <person name="Drula E."/>
            <person name="Henrissat B."/>
            <person name="Morin E."/>
            <person name="Kohler A."/>
            <person name="Barry K."/>
            <person name="LaButti K."/>
            <person name="Morin E."/>
            <person name="Salamov A."/>
            <person name="Lipzen A."/>
            <person name="Mereny Z."/>
            <person name="Hegedus B."/>
            <person name="Baldrian P."/>
            <person name="Stursova M."/>
            <person name="Weitz H."/>
            <person name="Taylor A."/>
            <person name="Grigoriev I.V."/>
            <person name="Nagy L.G."/>
            <person name="Martin F."/>
            <person name="Kauserud H."/>
        </authorList>
    </citation>
    <scope>NUCLEOTIDE SEQUENCE</scope>
    <source>
        <strain evidence="2">CBHHK067</strain>
    </source>
</reference>
<dbReference type="Proteomes" id="UP001221757">
    <property type="component" value="Unassembled WGS sequence"/>
</dbReference>
<keyword evidence="3" id="KW-1185">Reference proteome</keyword>
<gene>
    <name evidence="2" type="ORF">B0H17DRAFT_1049937</name>
</gene>
<protein>
    <submittedName>
        <fullName evidence="2">Uncharacterized protein</fullName>
    </submittedName>
</protein>
<dbReference type="EMBL" id="JARKIE010000024">
    <property type="protein sequence ID" value="KAJ7699020.1"/>
    <property type="molecule type" value="Genomic_DNA"/>
</dbReference>
<name>A0AAD7GKJ1_MYCRO</name>